<dbReference type="GO" id="GO:0004527">
    <property type="term" value="F:exonuclease activity"/>
    <property type="evidence" value="ECO:0007669"/>
    <property type="project" value="UniProtKB-KW"/>
</dbReference>
<dbReference type="Gene3D" id="3.40.50.10190">
    <property type="entry name" value="BRCT domain"/>
    <property type="match status" value="1"/>
</dbReference>
<keyword evidence="3" id="KW-0540">Nuclease</keyword>
<dbReference type="InterPro" id="IPR036420">
    <property type="entry name" value="BRCT_dom_sf"/>
</dbReference>
<dbReference type="InterPro" id="IPR013520">
    <property type="entry name" value="Ribonucl_H"/>
</dbReference>
<dbReference type="PANTHER" id="PTHR30231:SF42">
    <property type="entry name" value="EXONUCLEASE"/>
    <property type="match status" value="1"/>
</dbReference>
<feature type="region of interest" description="Disordered" evidence="1">
    <location>
        <begin position="226"/>
        <end position="248"/>
    </location>
</feature>
<keyword evidence="4" id="KW-1185">Reference proteome</keyword>
<dbReference type="InterPro" id="IPR036397">
    <property type="entry name" value="RNaseH_sf"/>
</dbReference>
<evidence type="ECO:0000313" key="3">
    <source>
        <dbReference type="EMBL" id="MFC0582612.1"/>
    </source>
</evidence>
<evidence type="ECO:0000259" key="2">
    <source>
        <dbReference type="SMART" id="SM00479"/>
    </source>
</evidence>
<dbReference type="Pfam" id="PF00929">
    <property type="entry name" value="RNase_T"/>
    <property type="match status" value="1"/>
</dbReference>
<reference evidence="3 4" key="1">
    <citation type="submission" date="2024-09" db="EMBL/GenBank/DDBJ databases">
        <authorList>
            <person name="Sun Q."/>
            <person name="Mori K."/>
        </authorList>
    </citation>
    <scope>NUCLEOTIDE SEQUENCE [LARGE SCALE GENOMIC DNA]</scope>
    <source>
        <strain evidence="3 4">NCAIM B.02604</strain>
    </source>
</reference>
<comment type="caution">
    <text evidence="3">The sequence shown here is derived from an EMBL/GenBank/DDBJ whole genome shotgun (WGS) entry which is preliminary data.</text>
</comment>
<evidence type="ECO:0000256" key="1">
    <source>
        <dbReference type="SAM" id="MobiDB-lite"/>
    </source>
</evidence>
<keyword evidence="3" id="KW-0269">Exonuclease</keyword>
<dbReference type="Proteomes" id="UP001589862">
    <property type="component" value="Unassembled WGS sequence"/>
</dbReference>
<feature type="domain" description="Exonuclease" evidence="2">
    <location>
        <begin position="4"/>
        <end position="170"/>
    </location>
</feature>
<dbReference type="EMBL" id="JBHLUB010000031">
    <property type="protein sequence ID" value="MFC0582612.1"/>
    <property type="molecule type" value="Genomic_DNA"/>
</dbReference>
<dbReference type="SUPFAM" id="SSF53098">
    <property type="entry name" value="Ribonuclease H-like"/>
    <property type="match status" value="1"/>
</dbReference>
<dbReference type="CDD" id="cd17748">
    <property type="entry name" value="BRCT_DNA_ligase_like"/>
    <property type="match status" value="1"/>
</dbReference>
<dbReference type="Gene3D" id="3.30.420.10">
    <property type="entry name" value="Ribonuclease H-like superfamily/Ribonuclease H"/>
    <property type="match status" value="1"/>
</dbReference>
<proteinExistence type="predicted"/>
<keyword evidence="3" id="KW-0378">Hydrolase</keyword>
<organism evidence="3 4">
    <name type="scientific">Micrococcoides hystricis</name>
    <dbReference type="NCBI Taxonomy" id="1572761"/>
    <lineage>
        <taxon>Bacteria</taxon>
        <taxon>Bacillati</taxon>
        <taxon>Actinomycetota</taxon>
        <taxon>Actinomycetes</taxon>
        <taxon>Micrococcales</taxon>
        <taxon>Micrococcaceae</taxon>
        <taxon>Micrococcoides</taxon>
    </lineage>
</organism>
<dbReference type="InterPro" id="IPR012337">
    <property type="entry name" value="RNaseH-like_sf"/>
</dbReference>
<dbReference type="SMART" id="SM00479">
    <property type="entry name" value="EXOIII"/>
    <property type="match status" value="1"/>
</dbReference>
<sequence>MSVRFVAIDFETANSFRGSACSVGLSRVENGVVTERAHWLMRPPAGYDVFDPRNVSIHRITEADVAHAPRFAELFGNIMNFVGHDPLVAHNANFDVGVIRSGAEVSELAVPAFHYACSLQLARRNYELASYALPNAAAAAGWEITDHHNAQADADACAAIVVDICKSVQAPDLGTALARSEIALKLSPEYVPGETVFSKATRDAMATEGIYDAARNVAARALPGPQWDLWPQEGTNPEPNRNADPEHPLFGQHIVFTGGLHISRQEAKNLAAECGAQTGNRVINKTTILVIGDGFDPRDLLRGEPTLSTGTKKAQMVLERRAAGQQIEIFSEAQFFQALSGNWPEEGALSASFATTGAASR</sequence>
<evidence type="ECO:0000313" key="4">
    <source>
        <dbReference type="Proteomes" id="UP001589862"/>
    </source>
</evidence>
<accession>A0ABV6PBX1</accession>
<name>A0ABV6PBX1_9MICC</name>
<dbReference type="RefSeq" id="WP_377459903.1">
    <property type="nucleotide sequence ID" value="NZ_JBHLUB010000031.1"/>
</dbReference>
<dbReference type="SUPFAM" id="SSF52113">
    <property type="entry name" value="BRCT domain"/>
    <property type="match status" value="1"/>
</dbReference>
<dbReference type="PANTHER" id="PTHR30231">
    <property type="entry name" value="DNA POLYMERASE III SUBUNIT EPSILON"/>
    <property type="match status" value="1"/>
</dbReference>
<gene>
    <name evidence="3" type="ORF">ACFFFR_09510</name>
</gene>
<protein>
    <submittedName>
        <fullName evidence="3">Exonuclease domain-containing protein</fullName>
    </submittedName>
</protein>